<sequence length="389" mass="44244">MTYQCPDGYFLSMFSSAHDGSERFYKFGCTKFSDVHLAIDENCNVSESTSPENGDLYLSCGSDQYTAGIEIIDSSKENSGLWQLLCCYSDLINIRKSDCIDTKFLNDLRRASSFSSGTQIIRRWQAMLENGDLRWWLQVCPVDIERSKAYQESSNEIRARRQIPSEWSRGRFPTMELYPLFMKQKYIDKHRQLRLFDSNKRMHIFSDTKNSTSKKSTKNNGTSTDISTVPSNHGQPKFTKISTITAKVKKEDGAIDYYDAYDENFDRKKYEGRGGILSGVSDLLQNLQDGLSIAQAAFPKKTNLKLSYPTSTEPAFLLSHDEDSLSIRINHEADKNINSVVNMRRLGPYPEKPEKPQQEKQNSLAPLKIDAGSIQQMLQFLGLCNGHTS</sequence>
<comment type="subcellular location">
    <subcellularLocation>
        <location evidence="1">Secreted</location>
    </subcellularLocation>
</comment>
<dbReference type="Pfam" id="PF14704">
    <property type="entry name" value="DERM"/>
    <property type="match status" value="1"/>
</dbReference>
<dbReference type="OrthoDB" id="5863257at2759"/>
<evidence type="ECO:0000313" key="6">
    <source>
        <dbReference type="EMBL" id="VDN51996.1"/>
    </source>
</evidence>
<proteinExistence type="inferred from homology"/>
<evidence type="ECO:0000256" key="1">
    <source>
        <dbReference type="ARBA" id="ARBA00004613"/>
    </source>
</evidence>
<name>A0A0N4UJE2_DRAME</name>
<dbReference type="Proteomes" id="UP000274756">
    <property type="component" value="Unassembled WGS sequence"/>
</dbReference>
<keyword evidence="4" id="KW-1015">Disulfide bond</keyword>
<feature type="region of interest" description="Disordered" evidence="5">
    <location>
        <begin position="206"/>
        <end position="234"/>
    </location>
</feature>
<reference evidence="6 8" key="2">
    <citation type="submission" date="2018-11" db="EMBL/GenBank/DDBJ databases">
        <authorList>
            <consortium name="Pathogen Informatics"/>
        </authorList>
    </citation>
    <scope>NUCLEOTIDE SEQUENCE [LARGE SCALE GENOMIC DNA]</scope>
</reference>
<evidence type="ECO:0000256" key="4">
    <source>
        <dbReference type="ARBA" id="ARBA00023157"/>
    </source>
</evidence>
<evidence type="ECO:0000313" key="7">
    <source>
        <dbReference type="Proteomes" id="UP000038040"/>
    </source>
</evidence>
<feature type="compositionally biased region" description="Low complexity" evidence="5">
    <location>
        <begin position="208"/>
        <end position="224"/>
    </location>
</feature>
<gene>
    <name evidence="6" type="ORF">DME_LOCUS1969</name>
</gene>
<dbReference type="GO" id="GO:0005576">
    <property type="term" value="C:extracellular region"/>
    <property type="evidence" value="ECO:0007669"/>
    <property type="project" value="UniProtKB-SubCell"/>
</dbReference>
<dbReference type="InterPro" id="IPR026645">
    <property type="entry name" value="Dermatopontin"/>
</dbReference>
<evidence type="ECO:0000256" key="5">
    <source>
        <dbReference type="SAM" id="MobiDB-lite"/>
    </source>
</evidence>
<evidence type="ECO:0000256" key="2">
    <source>
        <dbReference type="ARBA" id="ARBA00008712"/>
    </source>
</evidence>
<dbReference type="Proteomes" id="UP000038040">
    <property type="component" value="Unplaced"/>
</dbReference>
<feature type="compositionally biased region" description="Polar residues" evidence="5">
    <location>
        <begin position="225"/>
        <end position="234"/>
    </location>
</feature>
<protein>
    <submittedName>
        <fullName evidence="9">CUB domain-containing protein</fullName>
    </submittedName>
</protein>
<keyword evidence="8" id="KW-1185">Reference proteome</keyword>
<evidence type="ECO:0000256" key="3">
    <source>
        <dbReference type="ARBA" id="ARBA00022525"/>
    </source>
</evidence>
<keyword evidence="3" id="KW-0964">Secreted</keyword>
<evidence type="ECO:0000313" key="9">
    <source>
        <dbReference type="WBParaSite" id="DME_0000777201-mRNA-1"/>
    </source>
</evidence>
<comment type="similarity">
    <text evidence="2">Belongs to the dermatopontin family.</text>
</comment>
<dbReference type="AlphaFoldDB" id="A0A0N4UJE2"/>
<dbReference type="EMBL" id="UYYG01000039">
    <property type="protein sequence ID" value="VDN51996.1"/>
    <property type="molecule type" value="Genomic_DNA"/>
</dbReference>
<evidence type="ECO:0000313" key="8">
    <source>
        <dbReference type="Proteomes" id="UP000274756"/>
    </source>
</evidence>
<reference evidence="9" key="1">
    <citation type="submission" date="2017-02" db="UniProtKB">
        <authorList>
            <consortium name="WormBaseParasite"/>
        </authorList>
    </citation>
    <scope>IDENTIFICATION</scope>
</reference>
<organism evidence="7 9">
    <name type="scientific">Dracunculus medinensis</name>
    <name type="common">Guinea worm</name>
    <dbReference type="NCBI Taxonomy" id="318479"/>
    <lineage>
        <taxon>Eukaryota</taxon>
        <taxon>Metazoa</taxon>
        <taxon>Ecdysozoa</taxon>
        <taxon>Nematoda</taxon>
        <taxon>Chromadorea</taxon>
        <taxon>Rhabditida</taxon>
        <taxon>Spirurina</taxon>
        <taxon>Dracunculoidea</taxon>
        <taxon>Dracunculidae</taxon>
        <taxon>Dracunculus</taxon>
    </lineage>
</organism>
<accession>A0A0N4UJE2</accession>
<dbReference type="WBParaSite" id="DME_0000777201-mRNA-1">
    <property type="protein sequence ID" value="DME_0000777201-mRNA-1"/>
    <property type="gene ID" value="DME_0000777201"/>
</dbReference>